<evidence type="ECO:0000313" key="2">
    <source>
        <dbReference type="EMBL" id="KAJ6983895.1"/>
    </source>
</evidence>
<keyword evidence="1" id="KW-0472">Membrane</keyword>
<gene>
    <name evidence="2" type="ORF">NC653_026653</name>
</gene>
<proteinExistence type="predicted"/>
<feature type="transmembrane region" description="Helical" evidence="1">
    <location>
        <begin position="75"/>
        <end position="99"/>
    </location>
</feature>
<organism evidence="2 3">
    <name type="scientific">Populus alba x Populus x berolinensis</name>
    <dbReference type="NCBI Taxonomy" id="444605"/>
    <lineage>
        <taxon>Eukaryota</taxon>
        <taxon>Viridiplantae</taxon>
        <taxon>Streptophyta</taxon>
        <taxon>Embryophyta</taxon>
        <taxon>Tracheophyta</taxon>
        <taxon>Spermatophyta</taxon>
        <taxon>Magnoliopsida</taxon>
        <taxon>eudicotyledons</taxon>
        <taxon>Gunneridae</taxon>
        <taxon>Pentapetalae</taxon>
        <taxon>rosids</taxon>
        <taxon>fabids</taxon>
        <taxon>Malpighiales</taxon>
        <taxon>Salicaceae</taxon>
        <taxon>Saliceae</taxon>
        <taxon>Populus</taxon>
    </lineage>
</organism>
<dbReference type="AlphaFoldDB" id="A0AAD6MFK6"/>
<keyword evidence="1" id="KW-0812">Transmembrane</keyword>
<accession>A0AAD6MFK6</accession>
<comment type="caution">
    <text evidence="2">The sequence shown here is derived from an EMBL/GenBank/DDBJ whole genome shotgun (WGS) entry which is preliminary data.</text>
</comment>
<dbReference type="Proteomes" id="UP001164929">
    <property type="component" value="Chromosome 10"/>
</dbReference>
<protein>
    <submittedName>
        <fullName evidence="2">Uncharacterized protein</fullName>
    </submittedName>
</protein>
<dbReference type="EMBL" id="JAQIZT010000010">
    <property type="protein sequence ID" value="KAJ6983895.1"/>
    <property type="molecule type" value="Genomic_DNA"/>
</dbReference>
<sequence length="109" mass="13084">MYGLNLYLTNRNRILKRKIKAKTKKKKKNFSLEPVCRDIILIYPLLVIFLVNPLSSHYFPSSFLSCELFERFDRPVILLYLFFIIINNNILILSLIYIYPFFFKDKLAL</sequence>
<feature type="transmembrane region" description="Helical" evidence="1">
    <location>
        <begin position="35"/>
        <end position="55"/>
    </location>
</feature>
<reference evidence="2" key="1">
    <citation type="journal article" date="2023" name="Mol. Ecol. Resour.">
        <title>Chromosome-level genome assembly of a triploid poplar Populus alba 'Berolinensis'.</title>
        <authorList>
            <person name="Chen S."/>
            <person name="Yu Y."/>
            <person name="Wang X."/>
            <person name="Wang S."/>
            <person name="Zhang T."/>
            <person name="Zhou Y."/>
            <person name="He R."/>
            <person name="Meng N."/>
            <person name="Wang Y."/>
            <person name="Liu W."/>
            <person name="Liu Z."/>
            <person name="Liu J."/>
            <person name="Guo Q."/>
            <person name="Huang H."/>
            <person name="Sederoff R.R."/>
            <person name="Wang G."/>
            <person name="Qu G."/>
            <person name="Chen S."/>
        </authorList>
    </citation>
    <scope>NUCLEOTIDE SEQUENCE</scope>
    <source>
        <strain evidence="2">SC-2020</strain>
    </source>
</reference>
<name>A0AAD6MFK6_9ROSI</name>
<keyword evidence="1" id="KW-1133">Transmembrane helix</keyword>
<evidence type="ECO:0000256" key="1">
    <source>
        <dbReference type="SAM" id="Phobius"/>
    </source>
</evidence>
<keyword evidence="3" id="KW-1185">Reference proteome</keyword>
<evidence type="ECO:0000313" key="3">
    <source>
        <dbReference type="Proteomes" id="UP001164929"/>
    </source>
</evidence>